<comment type="subcellular location">
    <subcellularLocation>
        <location evidence="1">Membrane</location>
        <topology evidence="1">Multi-pass membrane protein</topology>
    </subcellularLocation>
</comment>
<comment type="caution">
    <text evidence="8">The sequence shown here is derived from an EMBL/GenBank/DDBJ whole genome shotgun (WGS) entry which is preliminary data.</text>
</comment>
<feature type="domain" description="EamA" evidence="7">
    <location>
        <begin position="147"/>
        <end position="258"/>
    </location>
</feature>
<evidence type="ECO:0000256" key="3">
    <source>
        <dbReference type="ARBA" id="ARBA00022989"/>
    </source>
</evidence>
<dbReference type="eggNOG" id="KOG4510">
    <property type="taxonomic scope" value="Eukaryota"/>
</dbReference>
<dbReference type="InterPro" id="IPR037185">
    <property type="entry name" value="EmrE-like"/>
</dbReference>
<feature type="transmembrane region" description="Helical" evidence="6">
    <location>
        <begin position="152"/>
        <end position="173"/>
    </location>
</feature>
<dbReference type="InParanoid" id="K2SYF3"/>
<dbReference type="PANTHER" id="PTHR22911">
    <property type="entry name" value="ACYL-MALONYL CONDENSING ENZYME-RELATED"/>
    <property type="match status" value="1"/>
</dbReference>
<feature type="transmembrane region" description="Helical" evidence="6">
    <location>
        <begin position="300"/>
        <end position="320"/>
    </location>
</feature>
<proteinExistence type="predicted"/>
<dbReference type="EMBL" id="AHHD01000046">
    <property type="protein sequence ID" value="EKG21595.1"/>
    <property type="molecule type" value="Genomic_DNA"/>
</dbReference>
<feature type="compositionally biased region" description="Low complexity" evidence="5">
    <location>
        <begin position="274"/>
        <end position="287"/>
    </location>
</feature>
<evidence type="ECO:0000256" key="5">
    <source>
        <dbReference type="SAM" id="MobiDB-lite"/>
    </source>
</evidence>
<evidence type="ECO:0000256" key="2">
    <source>
        <dbReference type="ARBA" id="ARBA00022692"/>
    </source>
</evidence>
<organism evidence="8 9">
    <name type="scientific">Macrophomina phaseolina (strain MS6)</name>
    <name type="common">Charcoal rot fungus</name>
    <dbReference type="NCBI Taxonomy" id="1126212"/>
    <lineage>
        <taxon>Eukaryota</taxon>
        <taxon>Fungi</taxon>
        <taxon>Dikarya</taxon>
        <taxon>Ascomycota</taxon>
        <taxon>Pezizomycotina</taxon>
        <taxon>Dothideomycetes</taxon>
        <taxon>Dothideomycetes incertae sedis</taxon>
        <taxon>Botryosphaeriales</taxon>
        <taxon>Botryosphaeriaceae</taxon>
        <taxon>Macrophomina</taxon>
    </lineage>
</organism>
<dbReference type="SUPFAM" id="SSF103481">
    <property type="entry name" value="Multidrug resistance efflux transporter EmrE"/>
    <property type="match status" value="2"/>
</dbReference>
<name>K2SYF3_MACPH</name>
<dbReference type="FunCoup" id="K2SYF3">
    <property type="interactions" value="126"/>
</dbReference>
<reference evidence="8 9" key="1">
    <citation type="journal article" date="2012" name="BMC Genomics">
        <title>Tools to kill: Genome of one of the most destructive plant pathogenic fungi Macrophomina phaseolina.</title>
        <authorList>
            <person name="Islam M.S."/>
            <person name="Haque M.S."/>
            <person name="Islam M.M."/>
            <person name="Emdad E.M."/>
            <person name="Halim A."/>
            <person name="Hossen Q.M.M."/>
            <person name="Hossain M.Z."/>
            <person name="Ahmed B."/>
            <person name="Rahim S."/>
            <person name="Rahman M.S."/>
            <person name="Alam M.M."/>
            <person name="Hou S."/>
            <person name="Wan X."/>
            <person name="Saito J.A."/>
            <person name="Alam M."/>
        </authorList>
    </citation>
    <scope>NUCLEOTIDE SEQUENCE [LARGE SCALE GENOMIC DNA]</scope>
    <source>
        <strain evidence="8 9">MS6</strain>
    </source>
</reference>
<feature type="transmembrane region" description="Helical" evidence="6">
    <location>
        <begin position="119"/>
        <end position="140"/>
    </location>
</feature>
<dbReference type="VEuPathDB" id="FungiDB:MPH_01103"/>
<feature type="transmembrane region" description="Helical" evidence="6">
    <location>
        <begin position="363"/>
        <end position="384"/>
    </location>
</feature>
<keyword evidence="2 6" id="KW-0812">Transmembrane</keyword>
<evidence type="ECO:0000256" key="1">
    <source>
        <dbReference type="ARBA" id="ARBA00004141"/>
    </source>
</evidence>
<dbReference type="AlphaFoldDB" id="K2SYF3"/>
<keyword evidence="4 6" id="KW-0472">Membrane</keyword>
<protein>
    <submittedName>
        <fullName evidence="8">Drug/metabolite transporter</fullName>
    </submittedName>
</protein>
<gene>
    <name evidence="8" type="ORF">MPH_01103</name>
</gene>
<feature type="transmembrane region" description="Helical" evidence="6">
    <location>
        <begin position="327"/>
        <end position="351"/>
    </location>
</feature>
<feature type="compositionally biased region" description="Basic and acidic residues" evidence="5">
    <location>
        <begin position="443"/>
        <end position="456"/>
    </location>
</feature>
<dbReference type="PANTHER" id="PTHR22911:SF6">
    <property type="entry name" value="SOLUTE CARRIER FAMILY 35 MEMBER G1"/>
    <property type="match status" value="1"/>
</dbReference>
<dbReference type="Proteomes" id="UP000007129">
    <property type="component" value="Unassembled WGS sequence"/>
</dbReference>
<feature type="region of interest" description="Disordered" evidence="5">
    <location>
        <begin position="265"/>
        <end position="289"/>
    </location>
</feature>
<dbReference type="GO" id="GO:0016020">
    <property type="term" value="C:membrane"/>
    <property type="evidence" value="ECO:0007669"/>
    <property type="project" value="UniProtKB-SubCell"/>
</dbReference>
<dbReference type="OrthoDB" id="306876at2759"/>
<keyword evidence="3 6" id="KW-1133">Transmembrane helix</keyword>
<accession>K2SYF3</accession>
<evidence type="ECO:0000259" key="7">
    <source>
        <dbReference type="Pfam" id="PF00892"/>
    </source>
</evidence>
<feature type="transmembrane region" description="Helical" evidence="6">
    <location>
        <begin position="419"/>
        <end position="437"/>
    </location>
</feature>
<dbReference type="HOGENOM" id="CLU_032828_4_3_1"/>
<evidence type="ECO:0000256" key="4">
    <source>
        <dbReference type="ARBA" id="ARBA00023136"/>
    </source>
</evidence>
<feature type="transmembrane region" description="Helical" evidence="6">
    <location>
        <begin position="396"/>
        <end position="413"/>
    </location>
</feature>
<feature type="transmembrane region" description="Helical" evidence="6">
    <location>
        <begin position="218"/>
        <end position="236"/>
    </location>
</feature>
<dbReference type="Pfam" id="PF00892">
    <property type="entry name" value="EamA"/>
    <property type="match status" value="2"/>
</dbReference>
<evidence type="ECO:0000256" key="6">
    <source>
        <dbReference type="SAM" id="Phobius"/>
    </source>
</evidence>
<sequence length="490" mass="52569">MSSLPSNADGTRKAVLVSSEAPPALASANDPLSPKLEGKGYGANPNSGSLELPSNAALRVPSPAPSALSFEDYPSVHTGGSSTFLLSHPISQDALSSSAEKGPATWRGRLKAYWSRNKGLALVLISQFFGVCMNVSTRILEIEGNNGHGYHPFQVLFARMSITLAFALLYVWWQKVEHAPFGQKEVRWLLALRGFGGFFGVFGMYYSLLYLPLSDATVITFLAPSLACFACSLLINEPFTRMEQVAALISLIGVVLIARPTSLFSTPDPQEPNTDPSDGSTTSPTSGAGDYNTVTPEQRALAVAVALLGVLGAATAYTTLRWIGKRAHALISVSWFAAWCTLVSVIAMASIPSIPFAFPTSLYDWGLLFFLGTCGFVMQFLLAAGLQQEKSSRATNMVYCQMLFALAGDKLIFGTTPDAWGWAGSSLILGSAIYVAVRKEQGKAADRKEMRDEERGLVAGMDEDDELPPGSRVAEARPNDDAEARVSSRL</sequence>
<feature type="compositionally biased region" description="Basic and acidic residues" evidence="5">
    <location>
        <begin position="474"/>
        <end position="490"/>
    </location>
</feature>
<dbReference type="InterPro" id="IPR000620">
    <property type="entry name" value="EamA_dom"/>
</dbReference>
<evidence type="ECO:0000313" key="9">
    <source>
        <dbReference type="Proteomes" id="UP000007129"/>
    </source>
</evidence>
<feature type="transmembrane region" description="Helical" evidence="6">
    <location>
        <begin position="185"/>
        <end position="206"/>
    </location>
</feature>
<feature type="region of interest" description="Disordered" evidence="5">
    <location>
        <begin position="1"/>
        <end position="56"/>
    </location>
</feature>
<feature type="domain" description="EamA" evidence="7">
    <location>
        <begin position="306"/>
        <end position="435"/>
    </location>
</feature>
<feature type="transmembrane region" description="Helical" evidence="6">
    <location>
        <begin position="245"/>
        <end position="264"/>
    </location>
</feature>
<feature type="region of interest" description="Disordered" evidence="5">
    <location>
        <begin position="443"/>
        <end position="490"/>
    </location>
</feature>
<evidence type="ECO:0000313" key="8">
    <source>
        <dbReference type="EMBL" id="EKG21595.1"/>
    </source>
</evidence>